<protein>
    <submittedName>
        <fullName evidence="1">Uncharacterized protein</fullName>
    </submittedName>
</protein>
<dbReference type="InterPro" id="IPR027417">
    <property type="entry name" value="P-loop_NTPase"/>
</dbReference>
<accession>A0A1L9V736</accession>
<dbReference type="VEuPathDB" id="FungiDB:ASPGLDRAFT_158328"/>
<gene>
    <name evidence="1" type="ORF">ASPGLDRAFT_158328</name>
</gene>
<proteinExistence type="predicted"/>
<dbReference type="GeneID" id="34458671"/>
<dbReference type="STRING" id="1160497.A0A1L9V736"/>
<name>A0A1L9V736_ASPGL</name>
<dbReference type="SUPFAM" id="SSF52540">
    <property type="entry name" value="P-loop containing nucleoside triphosphate hydrolases"/>
    <property type="match status" value="1"/>
</dbReference>
<dbReference type="AlphaFoldDB" id="A0A1L9V736"/>
<dbReference type="OrthoDB" id="2364732at2759"/>
<dbReference type="RefSeq" id="XP_022396414.1">
    <property type="nucleotide sequence ID" value="XM_022542410.1"/>
</dbReference>
<reference evidence="2" key="1">
    <citation type="journal article" date="2017" name="Genome Biol.">
        <title>Comparative genomics reveals high biological diversity and specific adaptations in the industrially and medically important fungal genus Aspergillus.</title>
        <authorList>
            <person name="de Vries R.P."/>
            <person name="Riley R."/>
            <person name="Wiebenga A."/>
            <person name="Aguilar-Osorio G."/>
            <person name="Amillis S."/>
            <person name="Uchima C.A."/>
            <person name="Anderluh G."/>
            <person name="Asadollahi M."/>
            <person name="Askin M."/>
            <person name="Barry K."/>
            <person name="Battaglia E."/>
            <person name="Bayram O."/>
            <person name="Benocci T."/>
            <person name="Braus-Stromeyer S.A."/>
            <person name="Caldana C."/>
            <person name="Canovas D."/>
            <person name="Cerqueira G.C."/>
            <person name="Chen F."/>
            <person name="Chen W."/>
            <person name="Choi C."/>
            <person name="Clum A."/>
            <person name="Dos Santos R.A."/>
            <person name="Damasio A.R."/>
            <person name="Diallinas G."/>
            <person name="Emri T."/>
            <person name="Fekete E."/>
            <person name="Flipphi M."/>
            <person name="Freyberg S."/>
            <person name="Gallo A."/>
            <person name="Gournas C."/>
            <person name="Habgood R."/>
            <person name="Hainaut M."/>
            <person name="Harispe M.L."/>
            <person name="Henrissat B."/>
            <person name="Hilden K.S."/>
            <person name="Hope R."/>
            <person name="Hossain A."/>
            <person name="Karabika E."/>
            <person name="Karaffa L."/>
            <person name="Karanyi Z."/>
            <person name="Krasevec N."/>
            <person name="Kuo A."/>
            <person name="Kusch H."/>
            <person name="LaButti K."/>
            <person name="Lagendijk E.L."/>
            <person name="Lapidus A."/>
            <person name="Levasseur A."/>
            <person name="Lindquist E."/>
            <person name="Lipzen A."/>
            <person name="Logrieco A.F."/>
            <person name="MacCabe A."/>
            <person name="Maekelae M.R."/>
            <person name="Malavazi I."/>
            <person name="Melin P."/>
            <person name="Meyer V."/>
            <person name="Mielnichuk N."/>
            <person name="Miskei M."/>
            <person name="Molnar A.P."/>
            <person name="Mule G."/>
            <person name="Ngan C.Y."/>
            <person name="Orejas M."/>
            <person name="Orosz E."/>
            <person name="Ouedraogo J.P."/>
            <person name="Overkamp K.M."/>
            <person name="Park H.-S."/>
            <person name="Perrone G."/>
            <person name="Piumi F."/>
            <person name="Punt P.J."/>
            <person name="Ram A.F."/>
            <person name="Ramon A."/>
            <person name="Rauscher S."/>
            <person name="Record E."/>
            <person name="Riano-Pachon D.M."/>
            <person name="Robert V."/>
            <person name="Roehrig J."/>
            <person name="Ruller R."/>
            <person name="Salamov A."/>
            <person name="Salih N.S."/>
            <person name="Samson R.A."/>
            <person name="Sandor E."/>
            <person name="Sanguinetti M."/>
            <person name="Schuetze T."/>
            <person name="Sepcic K."/>
            <person name="Shelest E."/>
            <person name="Sherlock G."/>
            <person name="Sophianopoulou V."/>
            <person name="Squina F.M."/>
            <person name="Sun H."/>
            <person name="Susca A."/>
            <person name="Todd R.B."/>
            <person name="Tsang A."/>
            <person name="Unkles S.E."/>
            <person name="van de Wiele N."/>
            <person name="van Rossen-Uffink D."/>
            <person name="Oliveira J.V."/>
            <person name="Vesth T.C."/>
            <person name="Visser J."/>
            <person name="Yu J.-H."/>
            <person name="Zhou M."/>
            <person name="Andersen M.R."/>
            <person name="Archer D.B."/>
            <person name="Baker S.E."/>
            <person name="Benoit I."/>
            <person name="Brakhage A.A."/>
            <person name="Braus G.H."/>
            <person name="Fischer R."/>
            <person name="Frisvad J.C."/>
            <person name="Goldman G.H."/>
            <person name="Houbraken J."/>
            <person name="Oakley B."/>
            <person name="Pocsi I."/>
            <person name="Scazzocchio C."/>
            <person name="Seiboth B."/>
            <person name="vanKuyk P.A."/>
            <person name="Wortman J."/>
            <person name="Dyer P.S."/>
            <person name="Grigoriev I.V."/>
        </authorList>
    </citation>
    <scope>NUCLEOTIDE SEQUENCE [LARGE SCALE GENOMIC DNA]</scope>
    <source>
        <strain evidence="2">CBS 516.65</strain>
    </source>
</reference>
<evidence type="ECO:0000313" key="2">
    <source>
        <dbReference type="Proteomes" id="UP000184300"/>
    </source>
</evidence>
<dbReference type="Proteomes" id="UP000184300">
    <property type="component" value="Unassembled WGS sequence"/>
</dbReference>
<keyword evidence="2" id="KW-1185">Reference proteome</keyword>
<sequence length="619" mass="70084">MASWLGGLNNLFTTSPKPPPCLNEDKMTKITVGPCGFRGLSGTLQKCSCTEGSCVISTSAIDWQTSCCECYHPLSYHSSYKKEQIHHQGNDSLPAESIPAEISPRPDTVDTLAQMLEHYAIVHVQGTPATGKTRLARLLQDRLETNHRVVFMGLGWPPATGRRHPTEILADESHRTGFMNVGARDLLTKKNNDLVFIIDEAQTTYGESHLWFSVIKDRMGLSHGPSICLFSSYGSPSTGSPDYQTSGNTPPILRAELRVSLVPSMCPGAPQISLFYNFAEFHDVVFRFSKNRNLEFKIEDNLKNHIYSMTNGHPGMVRSVLEFLETVYRNYFKRANAQSLGLDDVWTHFNDNNEFFGYLIKTVAGRSLPTRAMMGGEIHAGIVSVILGLLHNGYARFDPKNDVMVRAFRHGFIHTEALENGEILCILPSLLHARFIEFYYACTQVGPFPYDDYPTISELCLAILRHFCKQSLYDAAKSQRFGPSGRVRPPEAVFQDVFYQAFWQATRSRIAISSEWTEKGSGRIDFYIVSPGWGFELLRDGDQIEDHCARFQKHGIYHPWIQAHSLREWIILDCRHSKPRTTYPNQPNLWRVVFLGEYSRVLVLDCKNQHLAEFGLANR</sequence>
<dbReference type="EMBL" id="KV878915">
    <property type="protein sequence ID" value="OJJ79716.1"/>
    <property type="molecule type" value="Genomic_DNA"/>
</dbReference>
<organism evidence="1 2">
    <name type="scientific">Aspergillus glaucus CBS 516.65</name>
    <dbReference type="NCBI Taxonomy" id="1160497"/>
    <lineage>
        <taxon>Eukaryota</taxon>
        <taxon>Fungi</taxon>
        <taxon>Dikarya</taxon>
        <taxon>Ascomycota</taxon>
        <taxon>Pezizomycotina</taxon>
        <taxon>Eurotiomycetes</taxon>
        <taxon>Eurotiomycetidae</taxon>
        <taxon>Eurotiales</taxon>
        <taxon>Aspergillaceae</taxon>
        <taxon>Aspergillus</taxon>
        <taxon>Aspergillus subgen. Aspergillus</taxon>
    </lineage>
</organism>
<evidence type="ECO:0000313" key="1">
    <source>
        <dbReference type="EMBL" id="OJJ79716.1"/>
    </source>
</evidence>